<accession>A0ABS1CNW1</accession>
<reference evidence="2 3" key="1">
    <citation type="journal article" date="2020" name="Microorganisms">
        <title>Osmotic Adaptation and Compatible Solute Biosynthesis of Phototrophic Bacteria as Revealed from Genome Analyses.</title>
        <authorList>
            <person name="Imhoff J.F."/>
            <person name="Rahn T."/>
            <person name="Kunzel S."/>
            <person name="Keller A."/>
            <person name="Neulinger S.C."/>
        </authorList>
    </citation>
    <scope>NUCLEOTIDE SEQUENCE [LARGE SCALE GENOMIC DNA]</scope>
    <source>
        <strain evidence="2 3">DSM 6210</strain>
    </source>
</reference>
<evidence type="ECO:0000313" key="2">
    <source>
        <dbReference type="EMBL" id="MBK1633174.1"/>
    </source>
</evidence>
<evidence type="ECO:0000256" key="1">
    <source>
        <dbReference type="SAM" id="MobiDB-lite"/>
    </source>
</evidence>
<dbReference type="EMBL" id="NRRV01000070">
    <property type="protein sequence ID" value="MBK1633174.1"/>
    <property type="molecule type" value="Genomic_DNA"/>
</dbReference>
<name>A0ABS1CNW1_9GAMM</name>
<sequence length="67" mass="7533">MPVNHRRWHTHTEAGAAQPPGHCPTFARWTDAELVDHARSLGVAEADERPARDELVRRLSTALSRKP</sequence>
<dbReference type="Proteomes" id="UP000748752">
    <property type="component" value="Unassembled WGS sequence"/>
</dbReference>
<proteinExistence type="predicted"/>
<evidence type="ECO:0000313" key="3">
    <source>
        <dbReference type="Proteomes" id="UP000748752"/>
    </source>
</evidence>
<protein>
    <submittedName>
        <fullName evidence="2">Uncharacterized protein</fullName>
    </submittedName>
</protein>
<feature type="region of interest" description="Disordered" evidence="1">
    <location>
        <begin position="1"/>
        <end position="22"/>
    </location>
</feature>
<comment type="caution">
    <text evidence="2">The sequence shown here is derived from an EMBL/GenBank/DDBJ whole genome shotgun (WGS) entry which is preliminary data.</text>
</comment>
<gene>
    <name evidence="2" type="ORF">CKO31_20950</name>
</gene>
<organism evidence="2 3">
    <name type="scientific">Thiohalocapsa halophila</name>
    <dbReference type="NCBI Taxonomy" id="69359"/>
    <lineage>
        <taxon>Bacteria</taxon>
        <taxon>Pseudomonadati</taxon>
        <taxon>Pseudomonadota</taxon>
        <taxon>Gammaproteobacteria</taxon>
        <taxon>Chromatiales</taxon>
        <taxon>Chromatiaceae</taxon>
        <taxon>Thiohalocapsa</taxon>
    </lineage>
</organism>
<keyword evidence="3" id="KW-1185">Reference proteome</keyword>